<protein>
    <submittedName>
        <fullName evidence="1">Uncharacterized protein</fullName>
    </submittedName>
</protein>
<dbReference type="EMBL" id="MN739743">
    <property type="protein sequence ID" value="QHT24281.1"/>
    <property type="molecule type" value="Genomic_DNA"/>
</dbReference>
<evidence type="ECO:0000313" key="1">
    <source>
        <dbReference type="EMBL" id="QHT24281.1"/>
    </source>
</evidence>
<proteinExistence type="predicted"/>
<accession>A0A6C0E6L5</accession>
<dbReference type="AlphaFoldDB" id="A0A6C0E6L5"/>
<organism evidence="1">
    <name type="scientific">viral metagenome</name>
    <dbReference type="NCBI Taxonomy" id="1070528"/>
    <lineage>
        <taxon>unclassified sequences</taxon>
        <taxon>metagenomes</taxon>
        <taxon>organismal metagenomes</taxon>
    </lineage>
</organism>
<name>A0A6C0E6L5_9ZZZZ</name>
<sequence>MADSKVPGVYYFEYPSGIVPAAPPFTTWSGLLITPPDSVYAERLQKKCGGVIMTGPLKRKMREQDGKLIKDSNNQETLLTIGGDGWISGFWTAPENWPEMAAGRESPTPFSTASK</sequence>
<reference evidence="1" key="1">
    <citation type="journal article" date="2020" name="Nature">
        <title>Giant virus diversity and host interactions through global metagenomics.</title>
        <authorList>
            <person name="Schulz F."/>
            <person name="Roux S."/>
            <person name="Paez-Espino D."/>
            <person name="Jungbluth S."/>
            <person name="Walsh D.A."/>
            <person name="Denef V.J."/>
            <person name="McMahon K.D."/>
            <person name="Konstantinidis K.T."/>
            <person name="Eloe-Fadrosh E.A."/>
            <person name="Kyrpides N.C."/>
            <person name="Woyke T."/>
        </authorList>
    </citation>
    <scope>NUCLEOTIDE SEQUENCE</scope>
    <source>
        <strain evidence="1">GVMAG-M-3300023179-138</strain>
    </source>
</reference>